<evidence type="ECO:0000256" key="1">
    <source>
        <dbReference type="SAM" id="Phobius"/>
    </source>
</evidence>
<proteinExistence type="predicted"/>
<feature type="transmembrane region" description="Helical" evidence="1">
    <location>
        <begin position="121"/>
        <end position="144"/>
    </location>
</feature>
<evidence type="ECO:0008006" key="4">
    <source>
        <dbReference type="Google" id="ProtNLM"/>
    </source>
</evidence>
<feature type="transmembrane region" description="Helical" evidence="1">
    <location>
        <begin position="6"/>
        <end position="26"/>
    </location>
</feature>
<keyword evidence="1" id="KW-0812">Transmembrane</keyword>
<dbReference type="EMBL" id="JAGYWB010000010">
    <property type="protein sequence ID" value="KAI0507733.1"/>
    <property type="molecule type" value="Genomic_DNA"/>
</dbReference>
<gene>
    <name evidence="2" type="ORF">KFK09_013861</name>
</gene>
<dbReference type="Proteomes" id="UP000829196">
    <property type="component" value="Unassembled WGS sequence"/>
</dbReference>
<comment type="caution">
    <text evidence="2">The sequence shown here is derived from an EMBL/GenBank/DDBJ whole genome shotgun (WGS) entry which is preliminary data.</text>
</comment>
<evidence type="ECO:0000313" key="2">
    <source>
        <dbReference type="EMBL" id="KAI0507733.1"/>
    </source>
</evidence>
<keyword evidence="3" id="KW-1185">Reference proteome</keyword>
<keyword evidence="1" id="KW-1133">Transmembrane helix</keyword>
<name>A0A8T3B8F7_DENNO</name>
<feature type="transmembrane region" description="Helical" evidence="1">
    <location>
        <begin position="79"/>
        <end position="109"/>
    </location>
</feature>
<sequence length="186" mass="21000">MATMLFFVRYFLCCSVLVVMAMHLAVDGRAINAGLSSEAVQLENRRGKEEGLRPLDSAGTSLKGDLVGWEMRCSLDMFFIWYASFLVFGLIWVCWWGFGFIGAGCAAVFGLAVRFLLPWPWLFGFCCCTLAFLVLLALAVRIFLFMLPGFFGFPGLDVRFLLMSLGFLYFSGGFYRAFNALFYFPF</sequence>
<keyword evidence="1" id="KW-0472">Membrane</keyword>
<reference evidence="2" key="1">
    <citation type="journal article" date="2022" name="Front. Genet.">
        <title>Chromosome-Scale Assembly of the Dendrobium nobile Genome Provides Insights Into the Molecular Mechanism of the Biosynthesis of the Medicinal Active Ingredient of Dendrobium.</title>
        <authorList>
            <person name="Xu Q."/>
            <person name="Niu S.-C."/>
            <person name="Li K.-L."/>
            <person name="Zheng P.-J."/>
            <person name="Zhang X.-J."/>
            <person name="Jia Y."/>
            <person name="Liu Y."/>
            <person name="Niu Y.-X."/>
            <person name="Yu L.-H."/>
            <person name="Chen D.-F."/>
            <person name="Zhang G.-Q."/>
        </authorList>
    </citation>
    <scope>NUCLEOTIDE SEQUENCE</scope>
    <source>
        <tissue evidence="2">Leaf</tissue>
    </source>
</reference>
<accession>A0A8T3B8F7</accession>
<protein>
    <recommendedName>
        <fullName evidence="4">Transmembrane protein</fullName>
    </recommendedName>
</protein>
<evidence type="ECO:0000313" key="3">
    <source>
        <dbReference type="Proteomes" id="UP000829196"/>
    </source>
</evidence>
<feature type="transmembrane region" description="Helical" evidence="1">
    <location>
        <begin position="156"/>
        <end position="178"/>
    </location>
</feature>
<dbReference type="AlphaFoldDB" id="A0A8T3B8F7"/>
<organism evidence="2 3">
    <name type="scientific">Dendrobium nobile</name>
    <name type="common">Orchid</name>
    <dbReference type="NCBI Taxonomy" id="94219"/>
    <lineage>
        <taxon>Eukaryota</taxon>
        <taxon>Viridiplantae</taxon>
        <taxon>Streptophyta</taxon>
        <taxon>Embryophyta</taxon>
        <taxon>Tracheophyta</taxon>
        <taxon>Spermatophyta</taxon>
        <taxon>Magnoliopsida</taxon>
        <taxon>Liliopsida</taxon>
        <taxon>Asparagales</taxon>
        <taxon>Orchidaceae</taxon>
        <taxon>Epidendroideae</taxon>
        <taxon>Malaxideae</taxon>
        <taxon>Dendrobiinae</taxon>
        <taxon>Dendrobium</taxon>
    </lineage>
</organism>